<accession>A0A1G8TM34</accession>
<dbReference type="Gene3D" id="3.60.40.10">
    <property type="entry name" value="PPM-type phosphatase domain"/>
    <property type="match status" value="1"/>
</dbReference>
<dbReference type="InterPro" id="IPR036457">
    <property type="entry name" value="PPM-type-like_dom_sf"/>
</dbReference>
<dbReference type="InterPro" id="IPR001932">
    <property type="entry name" value="PPM-type_phosphatase-like_dom"/>
</dbReference>
<dbReference type="SMART" id="SM00331">
    <property type="entry name" value="PP2C_SIG"/>
    <property type="match status" value="1"/>
</dbReference>
<dbReference type="AlphaFoldDB" id="A0A1G8TM34"/>
<dbReference type="InterPro" id="IPR052016">
    <property type="entry name" value="Bact_Sigma-Reg"/>
</dbReference>
<organism evidence="3 4">
    <name type="scientific">Aneurinibacillus migulanus</name>
    <name type="common">Bacillus migulanus</name>
    <dbReference type="NCBI Taxonomy" id="47500"/>
    <lineage>
        <taxon>Bacteria</taxon>
        <taxon>Bacillati</taxon>
        <taxon>Bacillota</taxon>
        <taxon>Bacilli</taxon>
        <taxon>Bacillales</taxon>
        <taxon>Paenibacillaceae</taxon>
        <taxon>Aneurinibacillus group</taxon>
        <taxon>Aneurinibacillus</taxon>
    </lineage>
</organism>
<dbReference type="Proteomes" id="UP000182836">
    <property type="component" value="Unassembled WGS sequence"/>
</dbReference>
<dbReference type="Pfam" id="PF07228">
    <property type="entry name" value="SpoIIE"/>
    <property type="match status" value="1"/>
</dbReference>
<sequence length="334" mass="38320">MKQVKEYYEKIMLHYLRNPGEHQLYAGQQLSKSLIEKDIPPEDILGLHISIMKENGHVLSEEWERSFQFLMEIMVSFGMAYQERQSLRLKKKQLESEINVAISMQKKLYPPTFDHEFRDLDVGFISTPAREMSGDFYYYTNHGKNKLGILVADIVGKGIPAALCMSMIKYAMDTLENDIKPANMILDYLNRLVLKNADPSLFVTMFYTIYDPLTSVLTYSSAGHEPALYYHAKSKKFADLNTRGLILGVDANVKYEEKALPLETGDFVVLYTDGVTERKGSDAPDDNSILREALVTADLSLPAQDIVNHMYQYAIREKDYQLDDDHTIVMIRKK</sequence>
<dbReference type="InterPro" id="IPR014787">
    <property type="entry name" value="PSer_Pase_RsbU_N"/>
</dbReference>
<keyword evidence="1" id="KW-0378">Hydrolase</keyword>
<dbReference type="Gene3D" id="1.10.1240.30">
    <property type="entry name" value="KaiA/RbsU domain"/>
    <property type="match status" value="1"/>
</dbReference>
<dbReference type="EMBL" id="FNED01000017">
    <property type="protein sequence ID" value="SDJ42487.1"/>
    <property type="molecule type" value="Genomic_DNA"/>
</dbReference>
<evidence type="ECO:0000313" key="4">
    <source>
        <dbReference type="Proteomes" id="UP000182836"/>
    </source>
</evidence>
<evidence type="ECO:0000256" key="1">
    <source>
        <dbReference type="ARBA" id="ARBA00022801"/>
    </source>
</evidence>
<dbReference type="InterPro" id="IPR017944">
    <property type="entry name" value="KaiA/RbsU_helical_domain_sf"/>
</dbReference>
<gene>
    <name evidence="3" type="ORF">SAMN04487909_117102</name>
</gene>
<dbReference type="PANTHER" id="PTHR43156:SF15">
    <property type="entry name" value="PHOSPHOSERINE PHOSPHATASE RSBU"/>
    <property type="match status" value="1"/>
</dbReference>
<reference evidence="3 4" key="1">
    <citation type="submission" date="2016-10" db="EMBL/GenBank/DDBJ databases">
        <authorList>
            <person name="de Groot N.N."/>
        </authorList>
    </citation>
    <scope>NUCLEOTIDE SEQUENCE [LARGE SCALE GENOMIC DNA]</scope>
    <source>
        <strain evidence="3 4">DSM 2895</strain>
    </source>
</reference>
<feature type="domain" description="PPM-type phosphatase" evidence="2">
    <location>
        <begin position="117"/>
        <end position="333"/>
    </location>
</feature>
<dbReference type="SUPFAM" id="SSF81606">
    <property type="entry name" value="PP2C-like"/>
    <property type="match status" value="1"/>
</dbReference>
<dbReference type="SUPFAM" id="SSF101215">
    <property type="entry name" value="KaiA/RbsU domain"/>
    <property type="match status" value="1"/>
</dbReference>
<evidence type="ECO:0000259" key="2">
    <source>
        <dbReference type="SMART" id="SM00331"/>
    </source>
</evidence>
<dbReference type="GO" id="GO:0016791">
    <property type="term" value="F:phosphatase activity"/>
    <property type="evidence" value="ECO:0007669"/>
    <property type="project" value="TreeGrafter"/>
</dbReference>
<name>A0A1G8TM34_ANEMI</name>
<dbReference type="OrthoDB" id="311592at2"/>
<dbReference type="PANTHER" id="PTHR43156">
    <property type="entry name" value="STAGE II SPORULATION PROTEIN E-RELATED"/>
    <property type="match status" value="1"/>
</dbReference>
<protein>
    <submittedName>
        <fullName evidence="3">Sigma-B regulation protein RsbU (Phosphoserine phosphatase)</fullName>
    </submittedName>
</protein>
<dbReference type="Pfam" id="PF08673">
    <property type="entry name" value="RsbU_N"/>
    <property type="match status" value="1"/>
</dbReference>
<evidence type="ECO:0000313" key="3">
    <source>
        <dbReference type="EMBL" id="SDJ42487.1"/>
    </source>
</evidence>
<proteinExistence type="predicted"/>